<dbReference type="AlphaFoldDB" id="A0A835RQV5"/>
<sequence>MHQSKGSPSIRQQGKESDQLPLSSSSTHGLSHHHNNISQLRAHINHDQLCDAVHEELLNSDTATAEISSLSLQEAKAAPEQRSLEEVVFPQNER</sequence>
<gene>
    <name evidence="2" type="ORF">HPP92_000955</name>
</gene>
<reference evidence="2 3" key="1">
    <citation type="journal article" date="2020" name="Nat. Food">
        <title>A phased Vanilla planifolia genome enables genetic improvement of flavour and production.</title>
        <authorList>
            <person name="Hasing T."/>
            <person name="Tang H."/>
            <person name="Brym M."/>
            <person name="Khazi F."/>
            <person name="Huang T."/>
            <person name="Chambers A.H."/>
        </authorList>
    </citation>
    <scope>NUCLEOTIDE SEQUENCE [LARGE SCALE GENOMIC DNA]</scope>
    <source>
        <tissue evidence="2">Leaf</tissue>
    </source>
</reference>
<evidence type="ECO:0000313" key="2">
    <source>
        <dbReference type="EMBL" id="KAG0496264.1"/>
    </source>
</evidence>
<dbReference type="Proteomes" id="UP000636800">
    <property type="component" value="Chromosome 1"/>
</dbReference>
<dbReference type="OrthoDB" id="448448at2759"/>
<name>A0A835RQV5_VANPL</name>
<feature type="region of interest" description="Disordered" evidence="1">
    <location>
        <begin position="71"/>
        <end position="94"/>
    </location>
</feature>
<keyword evidence="3" id="KW-1185">Reference proteome</keyword>
<organism evidence="2 3">
    <name type="scientific">Vanilla planifolia</name>
    <name type="common">Vanilla</name>
    <dbReference type="NCBI Taxonomy" id="51239"/>
    <lineage>
        <taxon>Eukaryota</taxon>
        <taxon>Viridiplantae</taxon>
        <taxon>Streptophyta</taxon>
        <taxon>Embryophyta</taxon>
        <taxon>Tracheophyta</taxon>
        <taxon>Spermatophyta</taxon>
        <taxon>Magnoliopsida</taxon>
        <taxon>Liliopsida</taxon>
        <taxon>Asparagales</taxon>
        <taxon>Orchidaceae</taxon>
        <taxon>Vanilloideae</taxon>
        <taxon>Vanilleae</taxon>
        <taxon>Vanilla</taxon>
    </lineage>
</organism>
<evidence type="ECO:0000313" key="3">
    <source>
        <dbReference type="Proteomes" id="UP000636800"/>
    </source>
</evidence>
<feature type="compositionally biased region" description="Polar residues" evidence="1">
    <location>
        <begin position="1"/>
        <end position="12"/>
    </location>
</feature>
<accession>A0A835RQV5</accession>
<feature type="region of interest" description="Disordered" evidence="1">
    <location>
        <begin position="1"/>
        <end position="39"/>
    </location>
</feature>
<protein>
    <submittedName>
        <fullName evidence="2">Uncharacterized protein</fullName>
    </submittedName>
</protein>
<comment type="caution">
    <text evidence="2">The sequence shown here is derived from an EMBL/GenBank/DDBJ whole genome shotgun (WGS) entry which is preliminary data.</text>
</comment>
<evidence type="ECO:0000256" key="1">
    <source>
        <dbReference type="SAM" id="MobiDB-lite"/>
    </source>
</evidence>
<dbReference type="EMBL" id="JADCNL010000001">
    <property type="protein sequence ID" value="KAG0496264.1"/>
    <property type="molecule type" value="Genomic_DNA"/>
</dbReference>
<proteinExistence type="predicted"/>
<feature type="compositionally biased region" description="Low complexity" evidence="1">
    <location>
        <begin position="20"/>
        <end position="29"/>
    </location>
</feature>